<comment type="caution">
    <text evidence="2">The sequence shown here is derived from an EMBL/GenBank/DDBJ whole genome shotgun (WGS) entry which is preliminary data.</text>
</comment>
<keyword evidence="3" id="KW-1185">Reference proteome</keyword>
<name>A0A4C1WSY7_EUMVA</name>
<evidence type="ECO:0000313" key="2">
    <source>
        <dbReference type="EMBL" id="GBP54606.1"/>
    </source>
</evidence>
<feature type="region of interest" description="Disordered" evidence="1">
    <location>
        <begin position="1"/>
        <end position="20"/>
    </location>
</feature>
<proteinExistence type="predicted"/>
<gene>
    <name evidence="2" type="ORF">EVAR_33075_1</name>
</gene>
<protein>
    <submittedName>
        <fullName evidence="2">Uncharacterized protein</fullName>
    </submittedName>
</protein>
<organism evidence="2 3">
    <name type="scientific">Eumeta variegata</name>
    <name type="common">Bagworm moth</name>
    <name type="synonym">Eumeta japonica</name>
    <dbReference type="NCBI Taxonomy" id="151549"/>
    <lineage>
        <taxon>Eukaryota</taxon>
        <taxon>Metazoa</taxon>
        <taxon>Ecdysozoa</taxon>
        <taxon>Arthropoda</taxon>
        <taxon>Hexapoda</taxon>
        <taxon>Insecta</taxon>
        <taxon>Pterygota</taxon>
        <taxon>Neoptera</taxon>
        <taxon>Endopterygota</taxon>
        <taxon>Lepidoptera</taxon>
        <taxon>Glossata</taxon>
        <taxon>Ditrysia</taxon>
        <taxon>Tineoidea</taxon>
        <taxon>Psychidae</taxon>
        <taxon>Oiketicinae</taxon>
        <taxon>Eumeta</taxon>
    </lineage>
</organism>
<evidence type="ECO:0000256" key="1">
    <source>
        <dbReference type="SAM" id="MobiDB-lite"/>
    </source>
</evidence>
<accession>A0A4C1WSY7</accession>
<sequence length="111" mass="12467">MSGAGIKSRTRSRIESQNWGQNRTLDRIKGENVAGIEIKNSTGTRIETKNEIRNTENLRQEATTHPRENIQQYVIQQGPGKSSIERTSRIAYSSTAMPQSVWHPTTTSSHS</sequence>
<dbReference type="AlphaFoldDB" id="A0A4C1WSY7"/>
<evidence type="ECO:0000313" key="3">
    <source>
        <dbReference type="Proteomes" id="UP000299102"/>
    </source>
</evidence>
<dbReference type="EMBL" id="BGZK01000650">
    <property type="protein sequence ID" value="GBP54606.1"/>
    <property type="molecule type" value="Genomic_DNA"/>
</dbReference>
<reference evidence="2 3" key="1">
    <citation type="journal article" date="2019" name="Commun. Biol.">
        <title>The bagworm genome reveals a unique fibroin gene that provides high tensile strength.</title>
        <authorList>
            <person name="Kono N."/>
            <person name="Nakamura H."/>
            <person name="Ohtoshi R."/>
            <person name="Tomita M."/>
            <person name="Numata K."/>
            <person name="Arakawa K."/>
        </authorList>
    </citation>
    <scope>NUCLEOTIDE SEQUENCE [LARGE SCALE GENOMIC DNA]</scope>
</reference>
<dbReference type="Proteomes" id="UP000299102">
    <property type="component" value="Unassembled WGS sequence"/>
</dbReference>